<comment type="caution">
    <text evidence="2">The sequence shown here is derived from an EMBL/GenBank/DDBJ whole genome shotgun (WGS) entry which is preliminary data.</text>
</comment>
<dbReference type="AlphaFoldDB" id="A0A7Z7N4R2"/>
<evidence type="ECO:0000256" key="1">
    <source>
        <dbReference type="SAM" id="MobiDB-lite"/>
    </source>
</evidence>
<reference evidence="2 3" key="1">
    <citation type="submission" date="2017-09" db="EMBL/GenBank/DDBJ databases">
        <authorList>
            <person name="Varghese N."/>
            <person name="Submissions S."/>
        </authorList>
    </citation>
    <scope>NUCLEOTIDE SEQUENCE [LARGE SCALE GENOMIC DNA]</scope>
    <source>
        <strain evidence="2 3">OK806</strain>
    </source>
</reference>
<dbReference type="RefSeq" id="WP_097190388.1">
    <property type="nucleotide sequence ID" value="NZ_OCSU01000002.1"/>
</dbReference>
<evidence type="ECO:0000313" key="2">
    <source>
        <dbReference type="EMBL" id="SOE82075.1"/>
    </source>
</evidence>
<feature type="compositionally biased region" description="Polar residues" evidence="1">
    <location>
        <begin position="82"/>
        <end position="91"/>
    </location>
</feature>
<sequence>MSLEFVLIIPARSRSADHDTAYPLQQVYRPRGAGLDKVRIPLAFEIRRAGVIDNGPKKPGPEAADLVTMGSHGTPPRYYKPRQTTSGTSQLPKRAIKSI</sequence>
<organism evidence="2 3">
    <name type="scientific">Caballeronia arationis</name>
    <dbReference type="NCBI Taxonomy" id="1777142"/>
    <lineage>
        <taxon>Bacteria</taxon>
        <taxon>Pseudomonadati</taxon>
        <taxon>Pseudomonadota</taxon>
        <taxon>Betaproteobacteria</taxon>
        <taxon>Burkholderiales</taxon>
        <taxon>Burkholderiaceae</taxon>
        <taxon>Caballeronia</taxon>
    </lineage>
</organism>
<keyword evidence="3" id="KW-1185">Reference proteome</keyword>
<protein>
    <submittedName>
        <fullName evidence="2">Uncharacterized protein</fullName>
    </submittedName>
</protein>
<evidence type="ECO:0000313" key="3">
    <source>
        <dbReference type="Proteomes" id="UP000219522"/>
    </source>
</evidence>
<proteinExistence type="predicted"/>
<dbReference type="Proteomes" id="UP000219522">
    <property type="component" value="Unassembled WGS sequence"/>
</dbReference>
<dbReference type="EMBL" id="OCSU01000002">
    <property type="protein sequence ID" value="SOE82075.1"/>
    <property type="molecule type" value="Genomic_DNA"/>
</dbReference>
<feature type="compositionally biased region" description="Basic and acidic residues" evidence="1">
    <location>
        <begin position="51"/>
        <end position="60"/>
    </location>
</feature>
<feature type="region of interest" description="Disordered" evidence="1">
    <location>
        <begin position="51"/>
        <end position="99"/>
    </location>
</feature>
<name>A0A7Z7N4R2_9BURK</name>
<gene>
    <name evidence="2" type="ORF">SAMN05446927_5383</name>
</gene>
<accession>A0A7Z7N4R2</accession>